<evidence type="ECO:0000313" key="3">
    <source>
        <dbReference type="Proteomes" id="UP000290253"/>
    </source>
</evidence>
<organism evidence="2 3">
    <name type="scientific">Silvibacterium dinghuense</name>
    <dbReference type="NCBI Taxonomy" id="1560006"/>
    <lineage>
        <taxon>Bacteria</taxon>
        <taxon>Pseudomonadati</taxon>
        <taxon>Acidobacteriota</taxon>
        <taxon>Terriglobia</taxon>
        <taxon>Terriglobales</taxon>
        <taxon>Acidobacteriaceae</taxon>
        <taxon>Silvibacterium</taxon>
    </lineage>
</organism>
<proteinExistence type="predicted"/>
<evidence type="ECO:0000256" key="1">
    <source>
        <dbReference type="SAM" id="Phobius"/>
    </source>
</evidence>
<reference evidence="2 3" key="1">
    <citation type="journal article" date="2016" name="Int. J. Syst. Evol. Microbiol.">
        <title>Acidipila dinghuensis sp. nov., an acidobacterium isolated from forest soil.</title>
        <authorList>
            <person name="Jiang Y.W."/>
            <person name="Wang J."/>
            <person name="Chen M.H."/>
            <person name="Lv Y.Y."/>
            <person name="Qiu L.H."/>
        </authorList>
    </citation>
    <scope>NUCLEOTIDE SEQUENCE [LARGE SCALE GENOMIC DNA]</scope>
    <source>
        <strain evidence="2 3">DHOF10</strain>
    </source>
</reference>
<dbReference type="Proteomes" id="UP000290253">
    <property type="component" value="Unassembled WGS sequence"/>
</dbReference>
<gene>
    <name evidence="2" type="ORF">ESZ00_17810</name>
</gene>
<keyword evidence="1" id="KW-0472">Membrane</keyword>
<protein>
    <submittedName>
        <fullName evidence="2">Uncharacterized protein</fullName>
    </submittedName>
</protein>
<sequence>MPPARLRFWLPNWPVLLAAILFLAAAAANLALILRATHGDQLFILDDAYIHAAIAKNLLLRHLYAPSPGPFATASSSILWPYLLALVFAVFGMHMWLLLAMNLLLGLAVLWLCHRIWRAWAPDGTAAYELLALLAAALAEELQVSPLRRPMKRSCSGRNDDPFSWLYVDTAWVGLPPSVGKYADFSPGMACMAKEICG</sequence>
<accession>A0A4Q1SA00</accession>
<keyword evidence="1" id="KW-1133">Transmembrane helix</keyword>
<name>A0A4Q1SA00_9BACT</name>
<comment type="caution">
    <text evidence="2">The sequence shown here is derived from an EMBL/GenBank/DDBJ whole genome shotgun (WGS) entry which is preliminary data.</text>
</comment>
<dbReference type="RefSeq" id="WP_129209741.1">
    <property type="nucleotide sequence ID" value="NZ_BMGU01000002.1"/>
</dbReference>
<keyword evidence="3" id="KW-1185">Reference proteome</keyword>
<dbReference type="OrthoDB" id="104925at2"/>
<evidence type="ECO:0000313" key="2">
    <source>
        <dbReference type="EMBL" id="RXS93893.1"/>
    </source>
</evidence>
<keyword evidence="1" id="KW-0812">Transmembrane</keyword>
<feature type="transmembrane region" description="Helical" evidence="1">
    <location>
        <begin position="79"/>
        <end position="112"/>
    </location>
</feature>
<dbReference type="AlphaFoldDB" id="A0A4Q1SA00"/>
<dbReference type="EMBL" id="SDMK01000004">
    <property type="protein sequence ID" value="RXS93893.1"/>
    <property type="molecule type" value="Genomic_DNA"/>
</dbReference>